<dbReference type="SUPFAM" id="SSF53448">
    <property type="entry name" value="Nucleotide-diphospho-sugar transferases"/>
    <property type="match status" value="1"/>
</dbReference>
<dbReference type="Pfam" id="PF01128">
    <property type="entry name" value="IspD"/>
    <property type="match status" value="2"/>
</dbReference>
<protein>
    <submittedName>
        <fullName evidence="3">2-C-methyl-D-erythritol 4-phosphate cytidylyltransferase</fullName>
    </submittedName>
</protein>
<keyword evidence="2 3" id="KW-0548">Nucleotidyltransferase</keyword>
<accession>A0ABV4U7W5</accession>
<organism evidence="3 4">
    <name type="scientific">Natronomicrosphaera hydrolytica</name>
    <dbReference type="NCBI Taxonomy" id="3242702"/>
    <lineage>
        <taxon>Bacteria</taxon>
        <taxon>Pseudomonadati</taxon>
        <taxon>Planctomycetota</taxon>
        <taxon>Phycisphaerae</taxon>
        <taxon>Phycisphaerales</taxon>
        <taxon>Phycisphaeraceae</taxon>
        <taxon>Natronomicrosphaera</taxon>
    </lineage>
</organism>
<dbReference type="EMBL" id="JBGUBD010000011">
    <property type="protein sequence ID" value="MFA9479700.1"/>
    <property type="molecule type" value="Genomic_DNA"/>
</dbReference>
<sequence length="277" mass="29809">MKTAVILPAAGAGRRFNDDTQAGQASKVELELAGKPVFLRSIDLFLRRDEVSDVLLAVAPDKVDAFTARWGDTLRFHGVRIVPGGTVERWETVTKALAEVPAHCTHVAVHDAARPMASDALIDRIFTAAAKHDAVVPGLAVTSTLKRVEAAAVDDEPEADPLDAIFGDVGKPTQPTLQQVVETVPRAGLVAVQTPQVFTVDLLRRAYAPIIDGKLDPAGVTDDASLVEALGERVYVVEGDAGNMKLTRREDVPLFEAIIARRDADEQAERSRRALRG</sequence>
<dbReference type="Proteomes" id="UP001575105">
    <property type="component" value="Unassembled WGS sequence"/>
</dbReference>
<evidence type="ECO:0000313" key="4">
    <source>
        <dbReference type="Proteomes" id="UP001575105"/>
    </source>
</evidence>
<dbReference type="Gene3D" id="3.90.550.10">
    <property type="entry name" value="Spore Coat Polysaccharide Biosynthesis Protein SpsA, Chain A"/>
    <property type="match status" value="1"/>
</dbReference>
<comment type="caution">
    <text evidence="3">The sequence shown here is derived from an EMBL/GenBank/DDBJ whole genome shotgun (WGS) entry which is preliminary data.</text>
</comment>
<dbReference type="InterPro" id="IPR029044">
    <property type="entry name" value="Nucleotide-diphossugar_trans"/>
</dbReference>
<evidence type="ECO:0000256" key="2">
    <source>
        <dbReference type="ARBA" id="ARBA00022695"/>
    </source>
</evidence>
<dbReference type="PANTHER" id="PTHR32125">
    <property type="entry name" value="2-C-METHYL-D-ERYTHRITOL 4-PHOSPHATE CYTIDYLYLTRANSFERASE, CHLOROPLASTIC"/>
    <property type="match status" value="1"/>
</dbReference>
<dbReference type="GO" id="GO:0016779">
    <property type="term" value="F:nucleotidyltransferase activity"/>
    <property type="evidence" value="ECO:0007669"/>
    <property type="project" value="UniProtKB-KW"/>
</dbReference>
<dbReference type="PANTHER" id="PTHR32125:SF4">
    <property type="entry name" value="2-C-METHYL-D-ERYTHRITOL 4-PHOSPHATE CYTIDYLYLTRANSFERASE, CHLOROPLASTIC"/>
    <property type="match status" value="1"/>
</dbReference>
<dbReference type="InterPro" id="IPR050088">
    <property type="entry name" value="IspD/TarI_cytidylyltransf_bact"/>
</dbReference>
<dbReference type="RefSeq" id="WP_425346624.1">
    <property type="nucleotide sequence ID" value="NZ_JBGUBD010000011.1"/>
</dbReference>
<dbReference type="InterPro" id="IPR034683">
    <property type="entry name" value="IspD/TarI"/>
</dbReference>
<dbReference type="CDD" id="cd02516">
    <property type="entry name" value="CDP-ME_synthetase"/>
    <property type="match status" value="1"/>
</dbReference>
<keyword evidence="4" id="KW-1185">Reference proteome</keyword>
<evidence type="ECO:0000256" key="1">
    <source>
        <dbReference type="ARBA" id="ARBA00022679"/>
    </source>
</evidence>
<reference evidence="3 4" key="1">
    <citation type="submission" date="2024-08" db="EMBL/GenBank/DDBJ databases">
        <title>Whole-genome sequencing of halo(alkali)philic microorganisms from hypersaline lakes.</title>
        <authorList>
            <person name="Sorokin D.Y."/>
            <person name="Merkel A.Y."/>
            <person name="Messina E."/>
            <person name="Yakimov M."/>
        </authorList>
    </citation>
    <scope>NUCLEOTIDE SEQUENCE [LARGE SCALE GENOMIC DNA]</scope>
    <source>
        <strain evidence="3 4">AB-hyl4</strain>
    </source>
</reference>
<name>A0ABV4U7W5_9BACT</name>
<proteinExistence type="predicted"/>
<gene>
    <name evidence="3" type="ORF">ACERK3_15540</name>
</gene>
<keyword evidence="1" id="KW-0808">Transferase</keyword>
<evidence type="ECO:0000313" key="3">
    <source>
        <dbReference type="EMBL" id="MFA9479700.1"/>
    </source>
</evidence>